<name>A0A3R5VCN8_9CLOT</name>
<accession>A0A3R5VCN8</accession>
<organism evidence="3 4">
    <name type="scientific">Clostridium manihotivorum</name>
    <dbReference type="NCBI Taxonomy" id="2320868"/>
    <lineage>
        <taxon>Bacteria</taxon>
        <taxon>Bacillati</taxon>
        <taxon>Bacillota</taxon>
        <taxon>Clostridia</taxon>
        <taxon>Eubacteriales</taxon>
        <taxon>Clostridiaceae</taxon>
        <taxon>Clostridium</taxon>
    </lineage>
</organism>
<dbReference type="EMBL" id="CP025746">
    <property type="protein sequence ID" value="QAA35297.1"/>
    <property type="molecule type" value="Genomic_DNA"/>
</dbReference>
<proteinExistence type="predicted"/>
<dbReference type="SUPFAM" id="SSF51735">
    <property type="entry name" value="NAD(P)-binding Rossmann-fold domains"/>
    <property type="match status" value="1"/>
</dbReference>
<dbReference type="PANTHER" id="PTHR40459">
    <property type="entry name" value="CONSERVED HYPOTHETICAL ALANINE AND LEUCINE RICH PROTEIN"/>
    <property type="match status" value="1"/>
</dbReference>
<protein>
    <recommendedName>
        <fullName evidence="5">DUF2520 domain-containing protein</fullName>
    </recommendedName>
</protein>
<dbReference type="Proteomes" id="UP000286268">
    <property type="component" value="Chromosome"/>
</dbReference>
<dbReference type="InterPro" id="IPR019665">
    <property type="entry name" value="OxRdtase/DH_put_Rossmann_dom"/>
</dbReference>
<dbReference type="InterPro" id="IPR036291">
    <property type="entry name" value="NAD(P)-bd_dom_sf"/>
</dbReference>
<sequence length="285" mass="32398">MKIGFIGAGKVGFSLGKYFSENNLDVIGYYSKTLTSSKEAAIFTNTKFFEQIEDLIDVSDLIFVTTPDDEIYKTWMHIKNYNLNEKIICHASGSLSSTIFSDIKKSDAYAYSIHPLFPISDKYESYKKLKDCVFTIEGDEKYLQSIIIMFEKLNNKVIKLQSQDKTLYHLAAVTSSNLVNALLSFSCSYLKDYGFTEDEAIKALFPLIETNINNVKANGLVSSLTGPVERCDLRTVKNHIAAIPMEQKEIYTKLSLQLLKLSKIKNQNTNYEELEKYLINQEGKN</sequence>
<keyword evidence="4" id="KW-1185">Reference proteome</keyword>
<dbReference type="PANTHER" id="PTHR40459:SF1">
    <property type="entry name" value="CONSERVED HYPOTHETICAL ALANINE AND LEUCINE RICH PROTEIN"/>
    <property type="match status" value="1"/>
</dbReference>
<dbReference type="OrthoDB" id="9810755at2"/>
<dbReference type="SUPFAM" id="SSF48179">
    <property type="entry name" value="6-phosphogluconate dehydrogenase C-terminal domain-like"/>
    <property type="match status" value="1"/>
</dbReference>
<dbReference type="InterPro" id="IPR008927">
    <property type="entry name" value="6-PGluconate_DH-like_C_sf"/>
</dbReference>
<evidence type="ECO:0000259" key="1">
    <source>
        <dbReference type="Pfam" id="PF10727"/>
    </source>
</evidence>
<evidence type="ECO:0000313" key="4">
    <source>
        <dbReference type="Proteomes" id="UP000286268"/>
    </source>
</evidence>
<feature type="domain" description="DUF2520" evidence="2">
    <location>
        <begin position="132"/>
        <end position="256"/>
    </location>
</feature>
<dbReference type="Pfam" id="PF10727">
    <property type="entry name" value="Rossmann-like"/>
    <property type="match status" value="1"/>
</dbReference>
<dbReference type="Pfam" id="PF10728">
    <property type="entry name" value="DUF2520"/>
    <property type="match status" value="1"/>
</dbReference>
<dbReference type="Gene3D" id="1.10.1040.20">
    <property type="entry name" value="ProC-like, C-terminal domain"/>
    <property type="match status" value="1"/>
</dbReference>
<evidence type="ECO:0000313" key="3">
    <source>
        <dbReference type="EMBL" id="QAA35297.1"/>
    </source>
</evidence>
<reference evidence="3 4" key="1">
    <citation type="submission" date="2018-01" db="EMBL/GenBank/DDBJ databases">
        <title>Genome Sequencing and Assembly of Anaerobacter polyendosporus strain CT4.</title>
        <authorList>
            <person name="Tachaapaikoon C."/>
            <person name="Sutheeworapong S."/>
            <person name="Jenjaroenpun P."/>
            <person name="Wongsurawat T."/>
            <person name="Nookeaw I."/>
            <person name="Cheawchanlertfa P."/>
            <person name="Kosugi A."/>
            <person name="Cheevadhanarak S."/>
            <person name="Ratanakhanokchai K."/>
        </authorList>
    </citation>
    <scope>NUCLEOTIDE SEQUENCE [LARGE SCALE GENOMIC DNA]</scope>
    <source>
        <strain evidence="3 4">CT4</strain>
    </source>
</reference>
<dbReference type="RefSeq" id="WP_128215991.1">
    <property type="nucleotide sequence ID" value="NZ_CP025746.1"/>
</dbReference>
<gene>
    <name evidence="3" type="ORF">C1I91_13520</name>
</gene>
<feature type="domain" description="Putative oxidoreductase/dehydrogenase Rossmann-like" evidence="1">
    <location>
        <begin position="2"/>
        <end position="115"/>
    </location>
</feature>
<dbReference type="Gene3D" id="3.40.50.720">
    <property type="entry name" value="NAD(P)-binding Rossmann-like Domain"/>
    <property type="match status" value="1"/>
</dbReference>
<dbReference type="AlphaFoldDB" id="A0A3R5VCN8"/>
<dbReference type="InterPro" id="IPR037108">
    <property type="entry name" value="TM1727-like_C_sf"/>
</dbReference>
<evidence type="ECO:0008006" key="5">
    <source>
        <dbReference type="Google" id="ProtNLM"/>
    </source>
</evidence>
<dbReference type="InterPro" id="IPR018931">
    <property type="entry name" value="DUF2520"/>
</dbReference>
<evidence type="ECO:0000259" key="2">
    <source>
        <dbReference type="Pfam" id="PF10728"/>
    </source>
</evidence>
<dbReference type="KEGG" id="cmah:C1I91_13520"/>